<evidence type="ECO:0000313" key="3">
    <source>
        <dbReference type="Proteomes" id="UP000002195"/>
    </source>
</evidence>
<name>Q557B1_DICDI</name>
<dbReference type="HOGENOM" id="CLU_2282737_0_0_1"/>
<dbReference type="RefSeq" id="XP_644792.1">
    <property type="nucleotide sequence ID" value="XM_639700.1"/>
</dbReference>
<keyword evidence="3" id="KW-1185">Reference proteome</keyword>
<dbReference type="AlphaFoldDB" id="Q557B1"/>
<reference evidence="1 3" key="1">
    <citation type="journal article" date="2002" name="Nature">
        <title>Sequence and analysis of chromosome 2 of Dictyostelium discoideum.</title>
        <authorList>
            <consortium name="Dictyostelium Genome Sequencing Consortium"/>
            <person name="Glockner G."/>
            <person name="Eichinger L."/>
            <person name="Szafranski K."/>
            <person name="Pachebat J.A."/>
            <person name="Bankier A.T."/>
            <person name="Dear P.H."/>
            <person name="Lehmann R."/>
            <person name="Baumgart C."/>
            <person name="Parra G."/>
            <person name="Abril J.F."/>
            <person name="Guigo R."/>
            <person name="Kumpf K."/>
            <person name="Tunggal B."/>
            <person name="Cox E."/>
            <person name="Quail M.A."/>
            <person name="Platzer M."/>
            <person name="Rosenthal A."/>
            <person name="Noegel A.A."/>
        </authorList>
    </citation>
    <scope>NUCLEOTIDE SEQUENCE [LARGE SCALE GENOMIC DNA]</scope>
    <source>
        <strain evidence="1 3">AX4</strain>
    </source>
</reference>
<proteinExistence type="predicted"/>
<dbReference type="KEGG" id="ddi:DDB_G0273683"/>
<evidence type="ECO:0000313" key="2">
    <source>
        <dbReference type="EMBL" id="EAL70902.1"/>
    </source>
</evidence>
<dbReference type="GeneID" id="8618894"/>
<dbReference type="Proteomes" id="UP000002195">
    <property type="component" value="Unassembled WGS sequence"/>
</dbReference>
<sequence length="102" mass="12376">MKDIEILFWKVIHNKYLFNLIFQHIHKTNWIKQPTISDPTNGFMRLKFKYITSLEWMIKNKQYQLLICKLKSKQEMIDITQHGIELLFKITASTKDSEKKFL</sequence>
<organism evidence="1 3">
    <name type="scientific">Dictyostelium discoideum</name>
    <name type="common">Social amoeba</name>
    <dbReference type="NCBI Taxonomy" id="44689"/>
    <lineage>
        <taxon>Eukaryota</taxon>
        <taxon>Amoebozoa</taxon>
        <taxon>Evosea</taxon>
        <taxon>Eumycetozoa</taxon>
        <taxon>Dictyostelia</taxon>
        <taxon>Dictyosteliales</taxon>
        <taxon>Dictyosteliaceae</taxon>
        <taxon>Dictyostelium</taxon>
    </lineage>
</organism>
<dbReference type="RefSeq" id="XP_644458.1">
    <property type="nucleotide sequence ID" value="XM_639366.1"/>
</dbReference>
<reference evidence="1" key="3">
    <citation type="submission" date="2009-08" db="EMBL/GenBank/DDBJ databases">
        <authorList>
            <consortium name="The Dictyostelium discoideum Sequencing Consortium"/>
            <person name="Eichinger L."/>
            <person name="Pachebat J.A."/>
            <person name="Gloeckner G."/>
            <person name="Rajandream M.-A."/>
            <person name="Sucgang R."/>
            <person name="Song J."/>
            <person name="Cox E.C."/>
            <person name="Tunggal B."/>
            <person name="Szafranski K."/>
            <person name="Konfortov B.A."/>
            <person name="Farbrother P."/>
            <person name="Bankier A.T."/>
            <person name="Lehmann R."/>
            <person name="Hamlin N."/>
            <person name="Xu Q."/>
            <person name="Davies R."/>
            <person name="Gaudet P."/>
            <person name="Fey P."/>
            <person name="Pilcher K."/>
            <person name="Chen G."/>
            <person name="Saunders D."/>
            <person name="Sodergren E."/>
            <person name="Davis P."/>
            <person name="Nie X."/>
            <person name="Kerhornou A."/>
            <person name="Hemphill L."/>
            <person name="Bason N."/>
            <person name="Berriman M."/>
            <person name="Desany B."/>
            <person name="Churcher C."/>
            <person name="Cooper J."/>
            <person name="van Driessche N."/>
            <person name="Cronin A."/>
            <person name="Goodhead I."/>
            <person name="Muzny D."/>
            <person name="Hall N."/>
            <person name="Harper D."/>
            <person name="Lindsay R."/>
            <person name="Hauser H."/>
            <person name="James K."/>
            <person name="Quiles M."/>
            <person name="Buchrieser C."/>
            <person name="Wardroper A."/>
            <person name="Thangavelu M."/>
            <person name="Johnson D."/>
            <person name="Knights A."/>
            <person name="Loulseged H."/>
            <person name="Mungall K."/>
            <person name="Price C."/>
            <person name="Ma J."/>
            <person name="Quail M."/>
            <person name="Hernandez J."/>
            <person name="Rabbinowitsch E."/>
            <person name="Steffen D."/>
            <person name="Sanders M."/>
            <person name="Weinstock G."/>
            <person name="Sharp S."/>
            <person name="Just E."/>
            <person name="Shaulsky G."/>
            <person name="Simmonds M."/>
            <person name="Tivey A."/>
            <person name="White B."/>
            <person name="Walker D."/>
            <person name="Woodward J."/>
            <person name="Winckler T."/>
            <person name="Schleicher M."/>
            <person name="Rosenthal A."/>
            <person name="Rivero F."/>
            <person name="Chisholm R.L."/>
            <person name="Gibbs R."/>
            <person name="Loomis W.F."/>
            <person name="Platzer M."/>
            <person name="Kay R.R."/>
            <person name="Williams J."/>
            <person name="Dear P.H."/>
            <person name="Noegel A.A."/>
            <person name="Barrell B."/>
            <person name="Kuspa A."/>
        </authorList>
    </citation>
    <scope>NUCLEOTIDE SEQUENCE</scope>
    <source>
        <strain evidence="1">AX4</strain>
    </source>
</reference>
<dbReference type="PaxDb" id="44689-DDB0217133"/>
<dbReference type="FunCoup" id="Q557B1">
    <property type="interactions" value="877"/>
</dbReference>
<evidence type="ECO:0000313" key="1">
    <source>
        <dbReference type="EMBL" id="EAL70532.1"/>
    </source>
</evidence>
<dbReference type="EMBL" id="AAFI02000011">
    <property type="protein sequence ID" value="EAL70532.1"/>
    <property type="molecule type" value="Genomic_DNA"/>
</dbReference>
<dbReference type="VEuPathDB" id="AmoebaDB:DDB_G0273683"/>
<accession>Q557B1</accession>
<dbReference type="EMBL" id="AAFI02000009">
    <property type="protein sequence ID" value="EAL70902.1"/>
    <property type="molecule type" value="Genomic_DNA"/>
</dbReference>
<dbReference type="OMA" id="YHIRATE"/>
<gene>
    <name evidence="2" type="ORF">DDB_G0273369</name>
    <name evidence="1" type="ORF">DDB_G0273683</name>
</gene>
<comment type="caution">
    <text evidence="1">The sequence shown here is derived from an EMBL/GenBank/DDBJ whole genome shotgun (WGS) entry which is preliminary data.</text>
</comment>
<protein>
    <submittedName>
        <fullName evidence="1">Uncharacterized protein</fullName>
    </submittedName>
</protein>
<dbReference type="PANTHER" id="PTHR32457">
    <property type="entry name" value="F-BOX DOMAIN-CONTAINING PROTEIN-RELATED"/>
    <property type="match status" value="1"/>
</dbReference>
<reference evidence="1 3" key="2">
    <citation type="journal article" date="2005" name="Nature">
        <title>The genome of the social amoeba Dictyostelium discoideum.</title>
        <authorList>
            <consortium name="The Dictyostelium discoideum Sequencing Consortium"/>
            <person name="Eichinger L."/>
            <person name="Pachebat J.A."/>
            <person name="Glockner G."/>
            <person name="Rajandream M.A."/>
            <person name="Sucgang R."/>
            <person name="Berriman M."/>
            <person name="Song J."/>
            <person name="Olsen R."/>
            <person name="Szafranski K."/>
            <person name="Xu Q."/>
            <person name="Tunggal B."/>
            <person name="Kummerfeld S."/>
            <person name="Madera M."/>
            <person name="Konfortov B.A."/>
            <person name="Rivero F."/>
            <person name="Bankier A.T."/>
            <person name="Lehmann R."/>
            <person name="Hamlin N."/>
            <person name="Davies R."/>
            <person name="Gaudet P."/>
            <person name="Fey P."/>
            <person name="Pilcher K."/>
            <person name="Chen G."/>
            <person name="Saunders D."/>
            <person name="Sodergren E."/>
            <person name="Davis P."/>
            <person name="Kerhornou A."/>
            <person name="Nie X."/>
            <person name="Hall N."/>
            <person name="Anjard C."/>
            <person name="Hemphill L."/>
            <person name="Bason N."/>
            <person name="Farbrother P."/>
            <person name="Desany B."/>
            <person name="Just E."/>
            <person name="Morio T."/>
            <person name="Rost R."/>
            <person name="Churcher C."/>
            <person name="Cooper J."/>
            <person name="Haydock S."/>
            <person name="van Driessche N."/>
            <person name="Cronin A."/>
            <person name="Goodhead I."/>
            <person name="Muzny D."/>
            <person name="Mourier T."/>
            <person name="Pain A."/>
            <person name="Lu M."/>
            <person name="Harper D."/>
            <person name="Lindsay R."/>
            <person name="Hauser H."/>
            <person name="James K."/>
            <person name="Quiles M."/>
            <person name="Madan Babu M."/>
            <person name="Saito T."/>
            <person name="Buchrieser C."/>
            <person name="Wardroper A."/>
            <person name="Felder M."/>
            <person name="Thangavelu M."/>
            <person name="Johnson D."/>
            <person name="Knights A."/>
            <person name="Loulseged H."/>
            <person name="Mungall K."/>
            <person name="Oliver K."/>
            <person name="Price C."/>
            <person name="Quail M.A."/>
            <person name="Urushihara H."/>
            <person name="Hernandez J."/>
            <person name="Rabbinowitsch E."/>
            <person name="Steffen D."/>
            <person name="Sanders M."/>
            <person name="Ma J."/>
            <person name="Kohara Y."/>
            <person name="Sharp S."/>
            <person name="Simmonds M."/>
            <person name="Spiegler S."/>
            <person name="Tivey A."/>
            <person name="Sugano S."/>
            <person name="White B."/>
            <person name="Walker D."/>
            <person name="Woodward J."/>
            <person name="Winckler T."/>
            <person name="Tanaka Y."/>
            <person name="Shaulsky G."/>
            <person name="Schleicher M."/>
            <person name="Weinstock G."/>
            <person name="Rosenthal A."/>
            <person name="Cox E.C."/>
            <person name="Chisholm R.L."/>
            <person name="Gibbs R."/>
            <person name="Loomis W.F."/>
            <person name="Platzer M."/>
            <person name="Kay R.R."/>
            <person name="Williams J."/>
            <person name="Dear P.H."/>
            <person name="Noegel A.A."/>
            <person name="Barrell B."/>
            <person name="Kuspa A."/>
        </authorList>
    </citation>
    <scope>NUCLEOTIDE SEQUENCE [LARGE SCALE GENOMIC DNA]</scope>
    <source>
        <strain evidence="1 3">AX4</strain>
    </source>
</reference>
<dbReference type="GeneID" id="8619083"/>
<dbReference type="KEGG" id="ddi:DDB_G0273369"/>
<dbReference type="PANTHER" id="PTHR32457:SF62">
    <property type="entry name" value="F-BOX DOMAIN-CONTAINING PROTEIN-RELATED"/>
    <property type="match status" value="1"/>
</dbReference>